<evidence type="ECO:0000259" key="3">
    <source>
        <dbReference type="SMART" id="SM00460"/>
    </source>
</evidence>
<dbReference type="SUPFAM" id="SSF54001">
    <property type="entry name" value="Cysteine proteinases"/>
    <property type="match status" value="1"/>
</dbReference>
<reference evidence="4 5" key="1">
    <citation type="submission" date="2021-03" db="EMBL/GenBank/DDBJ databases">
        <title>Whole genome sequence of Metabacillus bambusae BG109.</title>
        <authorList>
            <person name="Jeong J.W."/>
        </authorList>
    </citation>
    <scope>NUCLEOTIDE SEQUENCE [LARGE SCALE GENOMIC DNA]</scope>
    <source>
        <strain evidence="4 5">BG109</strain>
    </source>
</reference>
<feature type="transmembrane region" description="Helical" evidence="2">
    <location>
        <begin position="166"/>
        <end position="184"/>
    </location>
</feature>
<dbReference type="Pfam" id="PF01841">
    <property type="entry name" value="Transglut_core"/>
    <property type="match status" value="1"/>
</dbReference>
<keyword evidence="2" id="KW-0812">Transmembrane</keyword>
<feature type="transmembrane region" description="Helical" evidence="2">
    <location>
        <begin position="40"/>
        <end position="56"/>
    </location>
</feature>
<feature type="transmembrane region" description="Helical" evidence="2">
    <location>
        <begin position="142"/>
        <end position="160"/>
    </location>
</feature>
<gene>
    <name evidence="4" type="ORF">I7822_26665</name>
</gene>
<evidence type="ECO:0000313" key="5">
    <source>
        <dbReference type="Proteomes" id="UP000663981"/>
    </source>
</evidence>
<protein>
    <submittedName>
        <fullName evidence="4">DUF4129 domain-containing protein</fullName>
    </submittedName>
</protein>
<feature type="transmembrane region" description="Helical" evidence="2">
    <location>
        <begin position="119"/>
        <end position="137"/>
    </location>
</feature>
<feature type="transmembrane region" description="Helical" evidence="2">
    <location>
        <begin position="619"/>
        <end position="636"/>
    </location>
</feature>
<feature type="domain" description="Transglutaminase-like" evidence="3">
    <location>
        <begin position="475"/>
        <end position="550"/>
    </location>
</feature>
<feature type="compositionally biased region" description="Basic and acidic residues" evidence="1">
    <location>
        <begin position="569"/>
        <end position="595"/>
    </location>
</feature>
<dbReference type="Proteomes" id="UP000663981">
    <property type="component" value="Unassembled WGS sequence"/>
</dbReference>
<keyword evidence="2" id="KW-1133">Transmembrane helix</keyword>
<dbReference type="PANTHER" id="PTHR42736:SF1">
    <property type="entry name" value="PROTEIN-GLUTAMINE GAMMA-GLUTAMYLTRANSFERASE"/>
    <property type="match status" value="1"/>
</dbReference>
<feature type="region of interest" description="Disordered" evidence="1">
    <location>
        <begin position="569"/>
        <end position="606"/>
    </location>
</feature>
<feature type="transmembrane region" description="Helical" evidence="2">
    <location>
        <begin position="204"/>
        <end position="221"/>
    </location>
</feature>
<keyword evidence="5" id="KW-1185">Reference proteome</keyword>
<dbReference type="InterPro" id="IPR052901">
    <property type="entry name" value="Bact_TGase-like"/>
</dbReference>
<dbReference type="InterPro" id="IPR025403">
    <property type="entry name" value="TgpA-like_C"/>
</dbReference>
<dbReference type="Gene3D" id="3.10.620.30">
    <property type="match status" value="1"/>
</dbReference>
<feature type="transmembrane region" description="Helical" evidence="2">
    <location>
        <begin position="68"/>
        <end position="90"/>
    </location>
</feature>
<dbReference type="EMBL" id="JAGDEL010000032">
    <property type="protein sequence ID" value="MBO1515206.1"/>
    <property type="molecule type" value="Genomic_DNA"/>
</dbReference>
<feature type="transmembrane region" description="Helical" evidence="2">
    <location>
        <begin position="12"/>
        <end position="28"/>
    </location>
</feature>
<keyword evidence="2" id="KW-0472">Membrane</keyword>
<name>A0ABS3NA99_9BACI</name>
<dbReference type="Pfam" id="PF13559">
    <property type="entry name" value="DUF4129"/>
    <property type="match status" value="1"/>
</dbReference>
<proteinExistence type="predicted"/>
<accession>A0ABS3NA99</accession>
<sequence length="737" mass="87023">MTTQISHDGKATAFVYYLFAFMLLWEWLRPLQEFTDTANTFIFVFFIGISFLLIFFKSRWYVTFPVKIIIILFMLHGLYFEGMFFSFLWVRELVQDIVFNISLIPGANWITMTPSFRSFLFFILLWLLVYLIHYWILFQKRIMVFFVLTLLYITVLDTFTPYDATFAIVRTVLIGFFMLGLLYFDRLKKIENLKVKGMASFRWILPLFAFIFLSMFLAFLAPKASPQWPDPVPYITAIGREGEDEGGLKKIGYSQNDEKLGGGFIGDDTEVFTHVSTDRHYWRIETKDVYTGKGWEVSDPEASLEELKSFEELNWTDDRVETKSLESTITINESYRHLHVMYPLGLTSIQTDNNMSFYFNRNTELITPFQEGEGSRAEFMTYEVGYELPSYPLNEMRKEQKFSNVPEGFIDRYTQLPDSLPSRVRDLAVQITANTDNQFDQAKAIENYLGSVEFTYDKEEVAIPKEDQDYVDQFLFETLKGYCDNFSTSMIVLLRSIDIPARWVKGYTEGDFINNVTSTEKEYQVTNNNAHSWVEIYFDGVGWVPFEPTKGFVNPYDLTFDYKNTEVEQDQIEKEDSSTEKEEQEQKQTPEKPEKEEQEPTAPTDNKGLSFFNFQLGSVSLYGMLLFILLLGFTIYKTRMKWLPKFIINKYKKRTDDEVFFQAYESLLKQFDRYGIERKESQTLREYAHYIDRYFNIVHMTALTRNYERALYRRDNAKEEWKKSIELWENLIKRTSS</sequence>
<comment type="caution">
    <text evidence="4">The sequence shown here is derived from an EMBL/GenBank/DDBJ whole genome shotgun (WGS) entry which is preliminary data.</text>
</comment>
<dbReference type="RefSeq" id="WP_207982090.1">
    <property type="nucleotide sequence ID" value="NZ_JAGDEL010000032.1"/>
</dbReference>
<evidence type="ECO:0000256" key="1">
    <source>
        <dbReference type="SAM" id="MobiDB-lite"/>
    </source>
</evidence>
<evidence type="ECO:0000313" key="4">
    <source>
        <dbReference type="EMBL" id="MBO1515206.1"/>
    </source>
</evidence>
<dbReference type="PANTHER" id="PTHR42736">
    <property type="entry name" value="PROTEIN-GLUTAMINE GAMMA-GLUTAMYLTRANSFERASE"/>
    <property type="match status" value="1"/>
</dbReference>
<dbReference type="InterPro" id="IPR021878">
    <property type="entry name" value="TgpA_N"/>
</dbReference>
<dbReference type="Pfam" id="PF11992">
    <property type="entry name" value="TgpA_N"/>
    <property type="match status" value="1"/>
</dbReference>
<evidence type="ECO:0000256" key="2">
    <source>
        <dbReference type="SAM" id="Phobius"/>
    </source>
</evidence>
<dbReference type="SMART" id="SM00460">
    <property type="entry name" value="TGc"/>
    <property type="match status" value="1"/>
</dbReference>
<dbReference type="InterPro" id="IPR002931">
    <property type="entry name" value="Transglutaminase-like"/>
</dbReference>
<dbReference type="InterPro" id="IPR038765">
    <property type="entry name" value="Papain-like_cys_pep_sf"/>
</dbReference>
<organism evidence="4 5">
    <name type="scientific">Metabacillus bambusae</name>
    <dbReference type="NCBI Taxonomy" id="2795218"/>
    <lineage>
        <taxon>Bacteria</taxon>
        <taxon>Bacillati</taxon>
        <taxon>Bacillota</taxon>
        <taxon>Bacilli</taxon>
        <taxon>Bacillales</taxon>
        <taxon>Bacillaceae</taxon>
        <taxon>Metabacillus</taxon>
    </lineage>
</organism>